<dbReference type="InterPro" id="IPR029479">
    <property type="entry name" value="Nitroreductase"/>
</dbReference>
<evidence type="ECO:0000256" key="5">
    <source>
        <dbReference type="ARBA" id="ARBA00023002"/>
    </source>
</evidence>
<dbReference type="GO" id="GO:0016491">
    <property type="term" value="F:oxidoreductase activity"/>
    <property type="evidence" value="ECO:0007669"/>
    <property type="project" value="UniProtKB-KW"/>
</dbReference>
<organism evidence="7 8">
    <name type="scientific">Prevotella koreensis</name>
    <dbReference type="NCBI Taxonomy" id="2490854"/>
    <lineage>
        <taxon>Bacteria</taxon>
        <taxon>Pseudomonadati</taxon>
        <taxon>Bacteroidota</taxon>
        <taxon>Bacteroidia</taxon>
        <taxon>Bacteroidales</taxon>
        <taxon>Prevotellaceae</taxon>
        <taxon>Prevotella</taxon>
    </lineage>
</organism>
<gene>
    <name evidence="7" type="ORF">EHV08_05435</name>
</gene>
<reference evidence="7 8" key="1">
    <citation type="submission" date="2018-12" db="EMBL/GenBank/DDBJ databases">
        <title>Genome sequencing of Prevotella sp. KCOM 3155 (= JS262).</title>
        <authorList>
            <person name="Kook J.-K."/>
            <person name="Park S.-N."/>
            <person name="Lim Y.K."/>
        </authorList>
    </citation>
    <scope>NUCLEOTIDE SEQUENCE [LARGE SCALE GENOMIC DNA]</scope>
    <source>
        <strain evidence="7 8">KCOM 3155</strain>
    </source>
</reference>
<protein>
    <submittedName>
        <fullName evidence="7">Nitroreductase family protein</fullName>
    </submittedName>
</protein>
<evidence type="ECO:0000256" key="2">
    <source>
        <dbReference type="ARBA" id="ARBA00007118"/>
    </source>
</evidence>
<dbReference type="RefSeq" id="WP_126678412.1">
    <property type="nucleotide sequence ID" value="NZ_JBQNBJ010000002.1"/>
</dbReference>
<evidence type="ECO:0000313" key="7">
    <source>
        <dbReference type="EMBL" id="RUL59251.1"/>
    </source>
</evidence>
<dbReference type="AlphaFoldDB" id="A0A3S0RAH5"/>
<evidence type="ECO:0000313" key="8">
    <source>
        <dbReference type="Proteomes" id="UP000278983"/>
    </source>
</evidence>
<keyword evidence="4" id="KW-0288">FMN</keyword>
<evidence type="ECO:0000256" key="1">
    <source>
        <dbReference type="ARBA" id="ARBA00001917"/>
    </source>
</evidence>
<dbReference type="Pfam" id="PF00881">
    <property type="entry name" value="Nitroreductase"/>
    <property type="match status" value="1"/>
</dbReference>
<dbReference type="OrthoDB" id="9812105at2"/>
<proteinExistence type="inferred from homology"/>
<keyword evidence="5" id="KW-0560">Oxidoreductase</keyword>
<dbReference type="InterPro" id="IPR000415">
    <property type="entry name" value="Nitroreductase-like"/>
</dbReference>
<feature type="domain" description="Nitroreductase" evidence="6">
    <location>
        <begin position="43"/>
        <end position="187"/>
    </location>
</feature>
<comment type="similarity">
    <text evidence="2">Belongs to the nitroreductase family.</text>
</comment>
<dbReference type="EMBL" id="RYYU01000001">
    <property type="protein sequence ID" value="RUL59251.1"/>
    <property type="molecule type" value="Genomic_DNA"/>
</dbReference>
<keyword evidence="3" id="KW-0285">Flavoprotein</keyword>
<name>A0A3S0RAH5_9BACT</name>
<accession>A0A3S0RAH5</accession>
<dbReference type="CDD" id="cd02150">
    <property type="entry name" value="nitroreductase"/>
    <property type="match status" value="1"/>
</dbReference>
<evidence type="ECO:0000259" key="6">
    <source>
        <dbReference type="Pfam" id="PF00881"/>
    </source>
</evidence>
<evidence type="ECO:0000256" key="3">
    <source>
        <dbReference type="ARBA" id="ARBA00022630"/>
    </source>
</evidence>
<dbReference type="Gene3D" id="3.40.109.10">
    <property type="entry name" value="NADH Oxidase"/>
    <property type="match status" value="1"/>
</dbReference>
<sequence>MKTSMILNVVLAIALVFLCYMLAVNGNDKGKDVETSEVVLNNILNRTSVRSYQDKPVEKEKIEKLLRAGMAAPTAVNKQPWHFIVVTDKNQLQKLSEANPYAEMAAKAPLAIVVCGDMDKALEGEAREFWVQDCSAATENILLAATGMELGAVWTGTYPSKERCAAVAKVLGLPESLIPLNTIVIGYPDKEVTPKDKWKKENISYNMYGEE</sequence>
<dbReference type="PANTHER" id="PTHR43673:SF2">
    <property type="entry name" value="NITROREDUCTASE"/>
    <property type="match status" value="1"/>
</dbReference>
<keyword evidence="8" id="KW-1185">Reference proteome</keyword>
<evidence type="ECO:0000256" key="4">
    <source>
        <dbReference type="ARBA" id="ARBA00022643"/>
    </source>
</evidence>
<dbReference type="SUPFAM" id="SSF55469">
    <property type="entry name" value="FMN-dependent nitroreductase-like"/>
    <property type="match status" value="1"/>
</dbReference>
<comment type="cofactor">
    <cofactor evidence="1">
        <name>FMN</name>
        <dbReference type="ChEBI" id="CHEBI:58210"/>
    </cofactor>
</comment>
<comment type="caution">
    <text evidence="7">The sequence shown here is derived from an EMBL/GenBank/DDBJ whole genome shotgun (WGS) entry which is preliminary data.</text>
</comment>
<dbReference type="PANTHER" id="PTHR43673">
    <property type="entry name" value="NAD(P)H NITROREDUCTASE YDGI-RELATED"/>
    <property type="match status" value="1"/>
</dbReference>
<dbReference type="Proteomes" id="UP000278983">
    <property type="component" value="Unassembled WGS sequence"/>
</dbReference>